<dbReference type="Proteomes" id="UP001232992">
    <property type="component" value="Unassembled WGS sequence"/>
</dbReference>
<proteinExistence type="predicted"/>
<dbReference type="GO" id="GO:0016787">
    <property type="term" value="F:hydrolase activity"/>
    <property type="evidence" value="ECO:0007669"/>
    <property type="project" value="UniProtKB-KW"/>
</dbReference>
<evidence type="ECO:0000313" key="2">
    <source>
        <dbReference type="Proteomes" id="UP001232992"/>
    </source>
</evidence>
<comment type="caution">
    <text evidence="1">The sequence shown here is derived from an EMBL/GenBank/DDBJ whole genome shotgun (WGS) entry which is preliminary data.</text>
</comment>
<keyword evidence="2" id="KW-1185">Reference proteome</keyword>
<dbReference type="SFLD" id="SFLDG01129">
    <property type="entry name" value="C1.5:_HAD__Beta-PGM__Phosphata"/>
    <property type="match status" value="1"/>
</dbReference>
<dbReference type="EMBL" id="JAQOSQ010000002">
    <property type="protein sequence ID" value="MDJ1182377.1"/>
    <property type="molecule type" value="Genomic_DNA"/>
</dbReference>
<dbReference type="InterPro" id="IPR044999">
    <property type="entry name" value="CbbY-like"/>
</dbReference>
<dbReference type="Pfam" id="PF00702">
    <property type="entry name" value="Hydrolase"/>
    <property type="match status" value="1"/>
</dbReference>
<dbReference type="NCBIfam" id="TIGR01509">
    <property type="entry name" value="HAD-SF-IA-v3"/>
    <property type="match status" value="1"/>
</dbReference>
<dbReference type="PRINTS" id="PR00413">
    <property type="entry name" value="HADHALOGNASE"/>
</dbReference>
<gene>
    <name evidence="1" type="ORF">PMH09_04150</name>
</gene>
<name>A0ABT7BUC4_9CYAN</name>
<dbReference type="SUPFAM" id="SSF56784">
    <property type="entry name" value="HAD-like"/>
    <property type="match status" value="1"/>
</dbReference>
<accession>A0ABT7BUC4</accession>
<dbReference type="PANTHER" id="PTHR42896:SF2">
    <property type="entry name" value="CBBY-LIKE PROTEIN"/>
    <property type="match status" value="1"/>
</dbReference>
<sequence>MKKALIFDCDGVLADTERDGHLVAFNQMWREQGINWQWSLEQYAEKVKIGGGKERMFSLGNDRDFRAVYPVPESESAWWNIVMGWHKRKTEIYKQAIASGAIPGRPGVKRLAQTALANGWLLAVCSTSAIVSVEAVLRHVMGSELTGQFAGIFAGDMVKAKKPAPDVYNLAVETLDLDPTRCIVIEDTRNGLLAATAAGMTCIVTYNELSKHEDFEEAALVLSDFGEPGNEAIAIGQNQTNVKPQGYFTVDNLERVLCNSRASISTMRSQMPSHTLET</sequence>
<keyword evidence="1" id="KW-0378">Hydrolase</keyword>
<reference evidence="1 2" key="1">
    <citation type="submission" date="2023-01" db="EMBL/GenBank/DDBJ databases">
        <title>Novel diversity within Roseofilum (Cyanobacteria; Desertifilaceae) from marine benthic mats with descriptions of four novel species.</title>
        <authorList>
            <person name="Wang Y."/>
            <person name="Berthold D.E."/>
            <person name="Hu J."/>
            <person name="Lefler F.W."/>
            <person name="Laughinghouse H.D. IV."/>
        </authorList>
    </citation>
    <scope>NUCLEOTIDE SEQUENCE [LARGE SCALE GENOMIC DNA]</scope>
    <source>
        <strain evidence="1 2">BLCC-M143</strain>
    </source>
</reference>
<dbReference type="InterPro" id="IPR023198">
    <property type="entry name" value="PGP-like_dom2"/>
</dbReference>
<dbReference type="PANTHER" id="PTHR42896">
    <property type="entry name" value="XYLULOSE-1,5-BISPHOSPHATE (XUBP) PHOSPHATASE"/>
    <property type="match status" value="1"/>
</dbReference>
<dbReference type="Gene3D" id="3.40.50.1000">
    <property type="entry name" value="HAD superfamily/HAD-like"/>
    <property type="match status" value="1"/>
</dbReference>
<dbReference type="InterPro" id="IPR036412">
    <property type="entry name" value="HAD-like_sf"/>
</dbReference>
<evidence type="ECO:0000313" key="1">
    <source>
        <dbReference type="EMBL" id="MDJ1182377.1"/>
    </source>
</evidence>
<dbReference type="InterPro" id="IPR023214">
    <property type="entry name" value="HAD_sf"/>
</dbReference>
<dbReference type="InterPro" id="IPR006439">
    <property type="entry name" value="HAD-SF_hydro_IA"/>
</dbReference>
<dbReference type="SFLD" id="SFLDS00003">
    <property type="entry name" value="Haloacid_Dehalogenase"/>
    <property type="match status" value="1"/>
</dbReference>
<organism evidence="1 2">
    <name type="scientific">Roseofilum casamattae BLCC-M143</name>
    <dbReference type="NCBI Taxonomy" id="3022442"/>
    <lineage>
        <taxon>Bacteria</taxon>
        <taxon>Bacillati</taxon>
        <taxon>Cyanobacteriota</taxon>
        <taxon>Cyanophyceae</taxon>
        <taxon>Desertifilales</taxon>
        <taxon>Desertifilaceae</taxon>
        <taxon>Roseofilum</taxon>
        <taxon>Roseofilum casamattae</taxon>
    </lineage>
</organism>
<dbReference type="Gene3D" id="1.10.150.240">
    <property type="entry name" value="Putative phosphatase, domain 2"/>
    <property type="match status" value="1"/>
</dbReference>
<protein>
    <submittedName>
        <fullName evidence="1">HAD-IA family hydrolase</fullName>
    </submittedName>
</protein>
<dbReference type="RefSeq" id="WP_283757029.1">
    <property type="nucleotide sequence ID" value="NZ_JAQOSQ010000002.1"/>
</dbReference>